<evidence type="ECO:0000256" key="6">
    <source>
        <dbReference type="ARBA" id="ARBA00022777"/>
    </source>
</evidence>
<dbReference type="PANTHER" id="PTHR24421:SF10">
    <property type="entry name" value="NITRATE_NITRITE SENSOR PROTEIN NARQ"/>
    <property type="match status" value="1"/>
</dbReference>
<evidence type="ECO:0000256" key="9">
    <source>
        <dbReference type="SAM" id="Phobius"/>
    </source>
</evidence>
<keyword evidence="9" id="KW-1133">Transmembrane helix</keyword>
<keyword evidence="6 12" id="KW-0418">Kinase</keyword>
<evidence type="ECO:0000259" key="11">
    <source>
        <dbReference type="Pfam" id="PF07730"/>
    </source>
</evidence>
<dbReference type="InterPro" id="IPR050482">
    <property type="entry name" value="Sensor_HK_TwoCompSys"/>
</dbReference>
<evidence type="ECO:0000256" key="8">
    <source>
        <dbReference type="ARBA" id="ARBA00023012"/>
    </source>
</evidence>
<proteinExistence type="predicted"/>
<evidence type="ECO:0000256" key="1">
    <source>
        <dbReference type="ARBA" id="ARBA00000085"/>
    </source>
</evidence>
<keyword evidence="7" id="KW-0067">ATP-binding</keyword>
<keyword evidence="3" id="KW-0597">Phosphoprotein</keyword>
<dbReference type="EMBL" id="JBHUEA010000017">
    <property type="protein sequence ID" value="MFD1722144.1"/>
    <property type="molecule type" value="Genomic_DNA"/>
</dbReference>
<dbReference type="SUPFAM" id="SSF55874">
    <property type="entry name" value="ATPase domain of HSP90 chaperone/DNA topoisomerase II/histidine kinase"/>
    <property type="match status" value="1"/>
</dbReference>
<dbReference type="Proteomes" id="UP001597347">
    <property type="component" value="Unassembled WGS sequence"/>
</dbReference>
<feature type="transmembrane region" description="Helical" evidence="9">
    <location>
        <begin position="6"/>
        <end position="27"/>
    </location>
</feature>
<evidence type="ECO:0000256" key="2">
    <source>
        <dbReference type="ARBA" id="ARBA00012438"/>
    </source>
</evidence>
<gene>
    <name evidence="12" type="ORF">ACFSBI_11340</name>
</gene>
<dbReference type="Pfam" id="PF07730">
    <property type="entry name" value="HisKA_3"/>
    <property type="match status" value="1"/>
</dbReference>
<organism evidence="12 13">
    <name type="scientific">Amnibacterium endophyticum</name>
    <dbReference type="NCBI Taxonomy" id="2109337"/>
    <lineage>
        <taxon>Bacteria</taxon>
        <taxon>Bacillati</taxon>
        <taxon>Actinomycetota</taxon>
        <taxon>Actinomycetes</taxon>
        <taxon>Micrococcales</taxon>
        <taxon>Microbacteriaceae</taxon>
        <taxon>Amnibacterium</taxon>
    </lineage>
</organism>
<dbReference type="InterPro" id="IPR011712">
    <property type="entry name" value="Sig_transdc_His_kin_sub3_dim/P"/>
</dbReference>
<evidence type="ECO:0000313" key="12">
    <source>
        <dbReference type="EMBL" id="MFD1722144.1"/>
    </source>
</evidence>
<evidence type="ECO:0000256" key="3">
    <source>
        <dbReference type="ARBA" id="ARBA00022553"/>
    </source>
</evidence>
<evidence type="ECO:0000313" key="13">
    <source>
        <dbReference type="Proteomes" id="UP001597347"/>
    </source>
</evidence>
<dbReference type="PANTHER" id="PTHR24421">
    <property type="entry name" value="NITRATE/NITRITE SENSOR PROTEIN NARX-RELATED"/>
    <property type="match status" value="1"/>
</dbReference>
<dbReference type="Gene3D" id="1.20.5.1930">
    <property type="match status" value="1"/>
</dbReference>
<evidence type="ECO:0000256" key="7">
    <source>
        <dbReference type="ARBA" id="ARBA00022840"/>
    </source>
</evidence>
<sequence>MPIPTDPAVLLVAGVVLVALVVLVLLWRRAVRRAKRLALRLAAAERRAAELAVADADHGGRLKIVRELHDVAVHRVSAMIAQADGARYAGATDPSAAVRAAQTIAETGRTTLADLRRVMTLVREGEADAAPQPALRSTRELFRLMREAGLQVEYEETGEPYALESGAELTVYRILQEAMSNALKHGGDGTRVRVGLTWTGSGLALRVEDDGFRAAVLRRGLPQETADAELAYGVEEDVRALTQQVAGPGIDDMRARAELYGGTLTVTETPGVGFGISAAFPTIRFHNGVHGVDLGAR</sequence>
<keyword evidence="13" id="KW-1185">Reference proteome</keyword>
<dbReference type="Gene3D" id="3.30.565.10">
    <property type="entry name" value="Histidine kinase-like ATPase, C-terminal domain"/>
    <property type="match status" value="1"/>
</dbReference>
<feature type="domain" description="Histidine kinase/HSP90-like ATPase" evidence="10">
    <location>
        <begin position="168"/>
        <end position="281"/>
    </location>
</feature>
<dbReference type="InterPro" id="IPR003594">
    <property type="entry name" value="HATPase_dom"/>
</dbReference>
<name>A0ABW4LJD3_9MICO</name>
<evidence type="ECO:0000259" key="10">
    <source>
        <dbReference type="Pfam" id="PF02518"/>
    </source>
</evidence>
<comment type="catalytic activity">
    <reaction evidence="1">
        <text>ATP + protein L-histidine = ADP + protein N-phospho-L-histidine.</text>
        <dbReference type="EC" id="2.7.13.3"/>
    </reaction>
</comment>
<keyword evidence="4" id="KW-0808">Transferase</keyword>
<keyword evidence="9" id="KW-0472">Membrane</keyword>
<dbReference type="EC" id="2.7.13.3" evidence="2"/>
<dbReference type="Pfam" id="PF02518">
    <property type="entry name" value="HATPase_c"/>
    <property type="match status" value="1"/>
</dbReference>
<accession>A0ABW4LJD3</accession>
<feature type="domain" description="Signal transduction histidine kinase subgroup 3 dimerisation and phosphoacceptor" evidence="11">
    <location>
        <begin position="61"/>
        <end position="125"/>
    </location>
</feature>
<keyword evidence="9" id="KW-0812">Transmembrane</keyword>
<dbReference type="InterPro" id="IPR036890">
    <property type="entry name" value="HATPase_C_sf"/>
</dbReference>
<protein>
    <recommendedName>
        <fullName evidence="2">histidine kinase</fullName>
        <ecNumber evidence="2">2.7.13.3</ecNumber>
    </recommendedName>
</protein>
<reference evidence="13" key="1">
    <citation type="journal article" date="2019" name="Int. J. Syst. Evol. Microbiol.">
        <title>The Global Catalogue of Microorganisms (GCM) 10K type strain sequencing project: providing services to taxonomists for standard genome sequencing and annotation.</title>
        <authorList>
            <consortium name="The Broad Institute Genomics Platform"/>
            <consortium name="The Broad Institute Genome Sequencing Center for Infectious Disease"/>
            <person name="Wu L."/>
            <person name="Ma J."/>
        </authorList>
    </citation>
    <scope>NUCLEOTIDE SEQUENCE [LARGE SCALE GENOMIC DNA]</scope>
    <source>
        <strain evidence="13">CGMCC 1.12471</strain>
    </source>
</reference>
<comment type="caution">
    <text evidence="12">The sequence shown here is derived from an EMBL/GenBank/DDBJ whole genome shotgun (WGS) entry which is preliminary data.</text>
</comment>
<keyword evidence="5" id="KW-0547">Nucleotide-binding</keyword>
<evidence type="ECO:0000256" key="4">
    <source>
        <dbReference type="ARBA" id="ARBA00022679"/>
    </source>
</evidence>
<dbReference type="RefSeq" id="WP_377934988.1">
    <property type="nucleotide sequence ID" value="NZ_JBHUEA010000017.1"/>
</dbReference>
<dbReference type="CDD" id="cd16917">
    <property type="entry name" value="HATPase_UhpB-NarQ-NarX-like"/>
    <property type="match status" value="1"/>
</dbReference>
<keyword evidence="8" id="KW-0902">Two-component regulatory system</keyword>
<evidence type="ECO:0000256" key="5">
    <source>
        <dbReference type="ARBA" id="ARBA00022741"/>
    </source>
</evidence>
<dbReference type="GO" id="GO:0016301">
    <property type="term" value="F:kinase activity"/>
    <property type="evidence" value="ECO:0007669"/>
    <property type="project" value="UniProtKB-KW"/>
</dbReference>